<gene>
    <name evidence="2" type="ORF">PITC_074380</name>
</gene>
<name>A0A0A2LBU1_PENIT</name>
<sequence>MAPKNDNESIVPHVCVGGRLLTGSRIRAAQETLTFIRSSTESDNNLHERLTSPSLASTSQYAAPVDSQYLTVSQAVDSDLPYDEWFEYQPLDEVDPDFVHHTSNTMEYNEPASQAEERRARWGLIETQINYENFAIAQMMAYMCPLDNFPNDDFYVRYVRVAWICGLEAMVEAKSRLNHKLRNHERYLEEVNEVIALDPQLSPGDACYNLRVYNINERARVLGALEEHDMLMGYAEAAGMFNPSDPEGTAAQQAHQNLTYGHMQPGRTIDRGSHDNLTDGTNEAERANINRGVEIIDPETGHPIHFQRQSLTATNNNRTGTGRTIGDNSDCDSKQVDGSSELLIRDDVDGNRNRNRRNSIFNQIQVDRRSELFHDVNGTSGNVPTGSSDPLFDANIRLDSVFISEMGSEAETSWIPQETWTERRPRNEIRVSRTLPRNFGRNIHNLRSALHSITELDHDEHAIEPTSTGENDGSHTPNLVFSANEDEVNHSTTQNRIQYLQNEPSVASISSGSDDEQQTIRNSSPGPGLNEEMLPELDFNPQNTSTEVLDYQASLIPSDLFDVFVVDVEGDDQEWEASGDRRRRSLAEQFEDGINHSRSGSFTLTMNSFGGDYPDDMSDTPLLSRNSPYGRHSSLSRNSPSRAISRSSVRHRHYVPVGGLSSVGSRMITSSLNARRRHDARENVRNARRSLTNSSRLIEDLRDEVPITTVLGLDTPDSRQNTNYLPVYSTQLIDTSVRHTAPAIVNTSRINAHARL</sequence>
<dbReference type="PhylomeDB" id="A0A0A2LBU1"/>
<evidence type="ECO:0000256" key="1">
    <source>
        <dbReference type="SAM" id="MobiDB-lite"/>
    </source>
</evidence>
<comment type="caution">
    <text evidence="2">The sequence shown here is derived from an EMBL/GenBank/DDBJ whole genome shotgun (WGS) entry which is preliminary data.</text>
</comment>
<reference evidence="2 3" key="1">
    <citation type="journal article" date="2015" name="Mol. Plant Microbe Interact.">
        <title>Genome, transcriptome, and functional analyses of Penicillium expansum provide new insights into secondary metabolism and pathogenicity.</title>
        <authorList>
            <person name="Ballester A.R."/>
            <person name="Marcet-Houben M."/>
            <person name="Levin E."/>
            <person name="Sela N."/>
            <person name="Selma-Lazaro C."/>
            <person name="Carmona L."/>
            <person name="Wisniewski M."/>
            <person name="Droby S."/>
            <person name="Gonzalez-Candelas L."/>
            <person name="Gabaldon T."/>
        </authorList>
    </citation>
    <scope>NUCLEOTIDE SEQUENCE [LARGE SCALE GENOMIC DNA]</scope>
    <source>
        <strain evidence="2 3">PHI-1</strain>
    </source>
</reference>
<feature type="region of interest" description="Disordered" evidence="1">
    <location>
        <begin position="613"/>
        <end position="649"/>
    </location>
</feature>
<dbReference type="HOGENOM" id="CLU_021372_0_0_1"/>
<evidence type="ECO:0000313" key="2">
    <source>
        <dbReference type="EMBL" id="KGO77582.1"/>
    </source>
</evidence>
<dbReference type="AlphaFoldDB" id="A0A0A2LBU1"/>
<dbReference type="EMBL" id="JQGA01000121">
    <property type="protein sequence ID" value="KGO77582.1"/>
    <property type="molecule type" value="Genomic_DNA"/>
</dbReference>
<organism evidence="2 3">
    <name type="scientific">Penicillium italicum</name>
    <name type="common">Blue mold</name>
    <dbReference type="NCBI Taxonomy" id="40296"/>
    <lineage>
        <taxon>Eukaryota</taxon>
        <taxon>Fungi</taxon>
        <taxon>Dikarya</taxon>
        <taxon>Ascomycota</taxon>
        <taxon>Pezizomycotina</taxon>
        <taxon>Eurotiomycetes</taxon>
        <taxon>Eurotiomycetidae</taxon>
        <taxon>Eurotiales</taxon>
        <taxon>Aspergillaceae</taxon>
        <taxon>Penicillium</taxon>
    </lineage>
</organism>
<dbReference type="OMA" id="YPDDMSD"/>
<dbReference type="STRING" id="40296.A0A0A2LBU1"/>
<feature type="compositionally biased region" description="Polar residues" evidence="1">
    <location>
        <begin position="621"/>
        <end position="647"/>
    </location>
</feature>
<evidence type="ECO:0000313" key="3">
    <source>
        <dbReference type="Proteomes" id="UP000030104"/>
    </source>
</evidence>
<protein>
    <submittedName>
        <fullName evidence="2">Uncharacterized protein</fullName>
    </submittedName>
</protein>
<accession>A0A0A2LBU1</accession>
<proteinExistence type="predicted"/>
<dbReference type="Proteomes" id="UP000030104">
    <property type="component" value="Unassembled WGS sequence"/>
</dbReference>
<dbReference type="OrthoDB" id="5401902at2759"/>
<keyword evidence="3" id="KW-1185">Reference proteome</keyword>
<feature type="region of interest" description="Disordered" evidence="1">
    <location>
        <begin position="505"/>
        <end position="536"/>
    </location>
</feature>